<dbReference type="GO" id="GO:0004497">
    <property type="term" value="F:monooxygenase activity"/>
    <property type="evidence" value="ECO:0007669"/>
    <property type="project" value="UniProtKB-KW"/>
</dbReference>
<dbReference type="GO" id="GO:0016705">
    <property type="term" value="F:oxidoreductase activity, acting on paired donors, with incorporation or reduction of molecular oxygen"/>
    <property type="evidence" value="ECO:0007669"/>
    <property type="project" value="InterPro"/>
</dbReference>
<dbReference type="STRING" id="446470.Snas_2484"/>
<comment type="similarity">
    <text evidence="1">To bacterial alkanal monooxygenase alpha and beta chains.</text>
</comment>
<name>D3Q4Y7_STANL</name>
<dbReference type="PANTHER" id="PTHR30137">
    <property type="entry name" value="LUCIFERASE-LIKE MONOOXYGENASE"/>
    <property type="match status" value="1"/>
</dbReference>
<reference evidence="3 4" key="1">
    <citation type="journal article" date="2009" name="Stand. Genomic Sci.">
        <title>Complete genome sequence of Stackebrandtia nassauensis type strain (LLR-40K-21).</title>
        <authorList>
            <person name="Munk C."/>
            <person name="Lapidus A."/>
            <person name="Copeland A."/>
            <person name="Jando M."/>
            <person name="Mayilraj S."/>
            <person name="Glavina Del Rio T."/>
            <person name="Nolan M."/>
            <person name="Chen F."/>
            <person name="Lucas S."/>
            <person name="Tice H."/>
            <person name="Cheng J.F."/>
            <person name="Han C."/>
            <person name="Detter J.C."/>
            <person name="Bruce D."/>
            <person name="Goodwin L."/>
            <person name="Chain P."/>
            <person name="Pitluck S."/>
            <person name="Goker M."/>
            <person name="Ovchinikova G."/>
            <person name="Pati A."/>
            <person name="Ivanova N."/>
            <person name="Mavromatis K."/>
            <person name="Chen A."/>
            <person name="Palaniappan K."/>
            <person name="Land M."/>
            <person name="Hauser L."/>
            <person name="Chang Y.J."/>
            <person name="Jeffries C.D."/>
            <person name="Bristow J."/>
            <person name="Eisen J.A."/>
            <person name="Markowitz V."/>
            <person name="Hugenholtz P."/>
            <person name="Kyrpides N.C."/>
            <person name="Klenk H.P."/>
        </authorList>
    </citation>
    <scope>NUCLEOTIDE SEQUENCE [LARGE SCALE GENOMIC DNA]</scope>
    <source>
        <strain evidence="4">DSM 44728 / CIP 108903 / NRRL B-16338 / NBRC 102104 / LLR-40K-21</strain>
    </source>
</reference>
<dbReference type="InterPro" id="IPR011251">
    <property type="entry name" value="Luciferase-like_dom"/>
</dbReference>
<proteinExistence type="predicted"/>
<dbReference type="Gene3D" id="3.20.20.30">
    <property type="entry name" value="Luciferase-like domain"/>
    <property type="match status" value="1"/>
</dbReference>
<dbReference type="eggNOG" id="COG2141">
    <property type="taxonomic scope" value="Bacteria"/>
</dbReference>
<dbReference type="InterPro" id="IPR036661">
    <property type="entry name" value="Luciferase-like_sf"/>
</dbReference>
<evidence type="ECO:0000313" key="3">
    <source>
        <dbReference type="EMBL" id="ADD42167.1"/>
    </source>
</evidence>
<protein>
    <submittedName>
        <fullName evidence="3">Luciferase-like monooxygenase</fullName>
    </submittedName>
</protein>
<dbReference type="NCBIfam" id="TIGR03558">
    <property type="entry name" value="oxido_grp_1"/>
    <property type="match status" value="1"/>
</dbReference>
<organism evidence="3 4">
    <name type="scientific">Stackebrandtia nassauensis (strain DSM 44728 / CIP 108903 / NRRL B-16338 / NBRC 102104 / LLR-40K-21)</name>
    <dbReference type="NCBI Taxonomy" id="446470"/>
    <lineage>
        <taxon>Bacteria</taxon>
        <taxon>Bacillati</taxon>
        <taxon>Actinomycetota</taxon>
        <taxon>Actinomycetes</taxon>
        <taxon>Glycomycetales</taxon>
        <taxon>Glycomycetaceae</taxon>
        <taxon>Stackebrandtia</taxon>
    </lineage>
</organism>
<dbReference type="EMBL" id="CP001778">
    <property type="protein sequence ID" value="ADD42167.1"/>
    <property type="molecule type" value="Genomic_DNA"/>
</dbReference>
<dbReference type="HOGENOM" id="CLU_027853_9_1_11"/>
<dbReference type="OrthoDB" id="9780518at2"/>
<keyword evidence="4" id="KW-1185">Reference proteome</keyword>
<dbReference type="AlphaFoldDB" id="D3Q4Y7"/>
<dbReference type="SUPFAM" id="SSF51679">
    <property type="entry name" value="Bacterial luciferase-like"/>
    <property type="match status" value="1"/>
</dbReference>
<dbReference type="Proteomes" id="UP000000844">
    <property type="component" value="Chromosome"/>
</dbReference>
<sequence>MIPVPLSILDRSVIRRGQDPATALADTVRFARQAEQLGYRRFWVSEHHSVPGIAGSAPTVLAATIAQATTTIRVGTGGVMLPNHQPLIVAEQFGVLESLNPGRVDMGLGRSVGFTSGVRKALGHGKEDIDGFGEQLTELLGYFTGTQETHRGVHALPGEGLRPQPFVLAVGSGAAEAAARGLPLVIAPARGEDAMLASIARYREEFRPSVWAAEPHVVVALAVAVADTTEEARRLLLSESWSMARSRTTGAFEPLWPTADVLAHDLSDRERGFIDDSLAWAIYGTADDVDKELSTLVERAGAQEVLVTMNTFDRGEMLDSYRWLSELVADSS</sequence>
<accession>D3Q4Y7</accession>
<dbReference type="KEGG" id="sna:Snas_2484"/>
<dbReference type="InterPro" id="IPR050766">
    <property type="entry name" value="Bact_Lucif_Oxidored"/>
</dbReference>
<keyword evidence="3" id="KW-0560">Oxidoreductase</keyword>
<evidence type="ECO:0000313" key="4">
    <source>
        <dbReference type="Proteomes" id="UP000000844"/>
    </source>
</evidence>
<dbReference type="InterPro" id="IPR019949">
    <property type="entry name" value="CmoO-like"/>
</dbReference>
<feature type="domain" description="Luciferase-like" evidence="2">
    <location>
        <begin position="15"/>
        <end position="247"/>
    </location>
</feature>
<keyword evidence="3" id="KW-0503">Monooxygenase</keyword>
<dbReference type="RefSeq" id="WP_013017738.1">
    <property type="nucleotide sequence ID" value="NC_013947.1"/>
</dbReference>
<dbReference type="GO" id="GO:0005829">
    <property type="term" value="C:cytosol"/>
    <property type="evidence" value="ECO:0007669"/>
    <property type="project" value="TreeGrafter"/>
</dbReference>
<evidence type="ECO:0000256" key="1">
    <source>
        <dbReference type="ARBA" id="ARBA00007789"/>
    </source>
</evidence>
<dbReference type="PANTHER" id="PTHR30137:SF6">
    <property type="entry name" value="LUCIFERASE-LIKE MONOOXYGENASE"/>
    <property type="match status" value="1"/>
</dbReference>
<evidence type="ECO:0000259" key="2">
    <source>
        <dbReference type="Pfam" id="PF00296"/>
    </source>
</evidence>
<dbReference type="Pfam" id="PF00296">
    <property type="entry name" value="Bac_luciferase"/>
    <property type="match status" value="1"/>
</dbReference>
<gene>
    <name evidence="3" type="ordered locus">Snas_2484</name>
</gene>